<protein>
    <submittedName>
        <fullName evidence="2">Cytochrome c, putative</fullName>
    </submittedName>
</protein>
<dbReference type="Pfam" id="PF14376">
    <property type="entry name" value="Haem_bd"/>
    <property type="match status" value="1"/>
</dbReference>
<keyword evidence="3" id="KW-1185">Reference proteome</keyword>
<accession>D5V5G2</accession>
<organism evidence="2 3">
    <name type="scientific">Arcobacter nitrofigilis (strain ATCC 33309 / DSM 7299 / CCUG 15893 / LMG 7604 / NCTC 12251 / CI)</name>
    <name type="common">Campylobacter nitrofigilis</name>
    <dbReference type="NCBI Taxonomy" id="572480"/>
    <lineage>
        <taxon>Bacteria</taxon>
        <taxon>Pseudomonadati</taxon>
        <taxon>Campylobacterota</taxon>
        <taxon>Epsilonproteobacteria</taxon>
        <taxon>Campylobacterales</taxon>
        <taxon>Arcobacteraceae</taxon>
        <taxon>Arcobacter</taxon>
    </lineage>
</organism>
<gene>
    <name evidence="2" type="ordered locus">Arnit_1440</name>
</gene>
<dbReference type="Proteomes" id="UP000000939">
    <property type="component" value="Chromosome"/>
</dbReference>
<dbReference type="HOGENOM" id="CLU_120447_0_0_7"/>
<dbReference type="STRING" id="572480.Arnit_1440"/>
<evidence type="ECO:0000313" key="2">
    <source>
        <dbReference type="EMBL" id="ADG93097.1"/>
    </source>
</evidence>
<dbReference type="RefSeq" id="WP_013135242.1">
    <property type="nucleotide sequence ID" value="NC_014166.1"/>
</dbReference>
<dbReference type="AlphaFoldDB" id="D5V5G2"/>
<name>D5V5G2_ARCNC</name>
<reference evidence="2 3" key="1">
    <citation type="journal article" date="2010" name="Stand. Genomic Sci.">
        <title>Complete genome sequence of Arcobacter nitrofigilis type strain (CI).</title>
        <authorList>
            <person name="Pati A."/>
            <person name="Gronow S."/>
            <person name="Lapidus A."/>
            <person name="Copeland A."/>
            <person name="Glavina Del Rio T."/>
            <person name="Nolan M."/>
            <person name="Lucas S."/>
            <person name="Tice H."/>
            <person name="Cheng J.F."/>
            <person name="Han C."/>
            <person name="Chertkov O."/>
            <person name="Bruce D."/>
            <person name="Tapia R."/>
            <person name="Goodwin L."/>
            <person name="Pitluck S."/>
            <person name="Liolios K."/>
            <person name="Ivanova N."/>
            <person name="Mavromatis K."/>
            <person name="Chen A."/>
            <person name="Palaniappan K."/>
            <person name="Land M."/>
            <person name="Hauser L."/>
            <person name="Chang Y.J."/>
            <person name="Jeffries C.D."/>
            <person name="Detter J.C."/>
            <person name="Rohde M."/>
            <person name="Goker M."/>
            <person name="Bristow J."/>
            <person name="Eisen J.A."/>
            <person name="Markowitz V."/>
            <person name="Hugenholtz P."/>
            <person name="Klenk H.P."/>
            <person name="Kyrpides N.C."/>
        </authorList>
    </citation>
    <scope>NUCLEOTIDE SEQUENCE [LARGE SCALE GENOMIC DNA]</scope>
    <source>
        <strain evidence="3">ATCC 33309 / DSM 7299 / CCUG 15893 / LMG 7604 / NCTC 12251 / CI</strain>
    </source>
</reference>
<dbReference type="eggNOG" id="COG2010">
    <property type="taxonomic scope" value="Bacteria"/>
</dbReference>
<dbReference type="EMBL" id="CP001999">
    <property type="protein sequence ID" value="ADG93097.1"/>
    <property type="molecule type" value="Genomic_DNA"/>
</dbReference>
<proteinExistence type="predicted"/>
<dbReference type="SMART" id="SM01235">
    <property type="entry name" value="Haem_bd"/>
    <property type="match status" value="1"/>
</dbReference>
<feature type="domain" description="Haem-binding" evidence="1">
    <location>
        <begin position="11"/>
        <end position="139"/>
    </location>
</feature>
<evidence type="ECO:0000259" key="1">
    <source>
        <dbReference type="SMART" id="SM01235"/>
    </source>
</evidence>
<dbReference type="InterPro" id="IPR025992">
    <property type="entry name" value="Haem-bd"/>
</dbReference>
<dbReference type="OrthoDB" id="196738at2"/>
<evidence type="ECO:0000313" key="3">
    <source>
        <dbReference type="Proteomes" id="UP000000939"/>
    </source>
</evidence>
<sequence>MSKGKVILGIAVVAVLIQFIPYGRDYTNPPVKKEPQWDSMQTKVLFDRACANCHSNKTTYPWYSKVAPISWLVASDVEEGRDHLNVSMWGLQKRNKGDEAAEEVKGGDMPPFYYLPTHPEARLTQAETQQLILGLEKTFGSEKEHDKD</sequence>
<dbReference type="KEGG" id="ant:Arnit_1440"/>